<dbReference type="InParanoid" id="A0A1E1JWF3"/>
<gene>
    <name evidence="1" type="ORF">RCO7_02296</name>
</gene>
<dbReference type="SUPFAM" id="SSF75304">
    <property type="entry name" value="Amidase signature (AS) enzymes"/>
    <property type="match status" value="1"/>
</dbReference>
<dbReference type="PANTHER" id="PTHR42678">
    <property type="entry name" value="AMIDASE"/>
    <property type="match status" value="1"/>
</dbReference>
<reference evidence="2" key="1">
    <citation type="submission" date="2016-03" db="EMBL/GenBank/DDBJ databases">
        <authorList>
            <person name="Ploux O."/>
        </authorList>
    </citation>
    <scope>NUCLEOTIDE SEQUENCE [LARGE SCALE GENOMIC DNA]</scope>
    <source>
        <strain evidence="2">UK7</strain>
    </source>
</reference>
<sequence length="308" mass="34275">MNGTWFFEFDYHNSLSCFEPQFIRQVPSFMIAMGEAISNLDTIRSMTRTVIDAASLLKAIAGKDSKDNYTSNTSRLPDFVKACRLSELVGNRVSVLRNALALGSFPEHEPANFMAFEEAFKVLKAAEASIVDNNISLTDAEEVWTSSSTVMSADVLIDPPKNLDMLTYSPKNYYVAFESSRICTDTSFRKASQSRYRIMGPNTCRFDSPSPESRPTYRSTFSMALMVACLVFWRGTVSKQVFVSADDTSHRLAASTGVPMGAYFPQDPFMSTERGLVKAAEGIPQLSLRRRQICPVSNVDVSRLLTFA</sequence>
<dbReference type="EMBL" id="FJUW01000003">
    <property type="protein sequence ID" value="CZS90041.1"/>
    <property type="molecule type" value="Genomic_DNA"/>
</dbReference>
<dbReference type="InterPro" id="IPR036928">
    <property type="entry name" value="AS_sf"/>
</dbReference>
<dbReference type="Gene3D" id="3.90.1300.10">
    <property type="entry name" value="Amidase signature (AS) domain"/>
    <property type="match status" value="1"/>
</dbReference>
<dbReference type="Proteomes" id="UP000178129">
    <property type="component" value="Unassembled WGS sequence"/>
</dbReference>
<keyword evidence="2" id="KW-1185">Reference proteome</keyword>
<dbReference type="STRING" id="914237.A0A1E1JWF3"/>
<organism evidence="1 2">
    <name type="scientific">Rhynchosporium graminicola</name>
    <dbReference type="NCBI Taxonomy" id="2792576"/>
    <lineage>
        <taxon>Eukaryota</taxon>
        <taxon>Fungi</taxon>
        <taxon>Dikarya</taxon>
        <taxon>Ascomycota</taxon>
        <taxon>Pezizomycotina</taxon>
        <taxon>Leotiomycetes</taxon>
        <taxon>Helotiales</taxon>
        <taxon>Ploettnerulaceae</taxon>
        <taxon>Rhynchosporium</taxon>
    </lineage>
</organism>
<comment type="caution">
    <text evidence="1">The sequence shown here is derived from an EMBL/GenBank/DDBJ whole genome shotgun (WGS) entry which is preliminary data.</text>
</comment>
<evidence type="ECO:0000313" key="2">
    <source>
        <dbReference type="Proteomes" id="UP000178129"/>
    </source>
</evidence>
<name>A0A1E1JWF3_9HELO</name>
<accession>A0A1E1JWF3</accession>
<dbReference type="PANTHER" id="PTHR42678:SF34">
    <property type="entry name" value="OS04G0183300 PROTEIN"/>
    <property type="match status" value="1"/>
</dbReference>
<proteinExistence type="predicted"/>
<dbReference type="AlphaFoldDB" id="A0A1E1JWF3"/>
<evidence type="ECO:0000313" key="1">
    <source>
        <dbReference type="EMBL" id="CZS90041.1"/>
    </source>
</evidence>
<protein>
    <submittedName>
        <fullName evidence="1">Uncharacterized protein</fullName>
    </submittedName>
</protein>